<proteinExistence type="predicted"/>
<evidence type="ECO:0000256" key="1">
    <source>
        <dbReference type="SAM" id="MobiDB-lite"/>
    </source>
</evidence>
<dbReference type="Pfam" id="PF12824">
    <property type="entry name" value="MRP-L20"/>
    <property type="match status" value="1"/>
</dbReference>
<reference evidence="2 3" key="1">
    <citation type="journal article" date="2011" name="Proc. Natl. Acad. Sci. U.S.A.">
        <title>Evolutionary erosion of yeast sex chromosomes by mating-type switching accidents.</title>
        <authorList>
            <person name="Gordon J.L."/>
            <person name="Armisen D."/>
            <person name="Proux-Wera E."/>
            <person name="Oheigeartaigh S.S."/>
            <person name="Byrne K.P."/>
            <person name="Wolfe K.H."/>
        </authorList>
    </citation>
    <scope>NUCLEOTIDE SEQUENCE [LARGE SCALE GENOMIC DNA]</scope>
    <source>
        <strain evidence="3">ATCC 10597 / BCRC 20456 / CBS 421 / NBRC 0211 / NRRL Y-12639</strain>
    </source>
</reference>
<protein>
    <submittedName>
        <fullName evidence="2">Uncharacterized protein</fullName>
    </submittedName>
</protein>
<dbReference type="AlphaFoldDB" id="G0W3T9"/>
<dbReference type="eggNOG" id="ENOG502S0A4">
    <property type="taxonomic scope" value="Eukaryota"/>
</dbReference>
<feature type="compositionally biased region" description="Polar residues" evidence="1">
    <location>
        <begin position="59"/>
        <end position="73"/>
    </location>
</feature>
<sequence length="206" mass="23975">MKPTLTRNAMKDLTKRFIKDNNTTLRGSPTIYNPRSSTANYKGFLKAEKKIPQGLYYQPAQSSPTGSINSETIPRSFLPKDDPRRLLYEKSPLGNDPIKNKFDSNLDFNVLTGNNSNKLEKSYHLKPDQIKQIQQLRNENPTLYSRSKLAKMFNVSPLFISLCSKPPKSHLDEMDRRLNVIKGKWNERTKLARDDRKKRKELWYRA</sequence>
<gene>
    <name evidence="2" type="primary">NDAI0A03200</name>
    <name evidence="2" type="ordered locus">NDAI_0A03200</name>
</gene>
<dbReference type="GO" id="GO:0005762">
    <property type="term" value="C:mitochondrial large ribosomal subunit"/>
    <property type="evidence" value="ECO:0007669"/>
    <property type="project" value="EnsemblFungi"/>
</dbReference>
<keyword evidence="3" id="KW-1185">Reference proteome</keyword>
<dbReference type="STRING" id="1071378.G0W3T9"/>
<dbReference type="InterPro" id="IPR024388">
    <property type="entry name" value="Ribosomal_mL58"/>
</dbReference>
<dbReference type="OrthoDB" id="6021263at2759"/>
<name>G0W3T9_NAUDC</name>
<evidence type="ECO:0000313" key="3">
    <source>
        <dbReference type="Proteomes" id="UP000000689"/>
    </source>
</evidence>
<feature type="region of interest" description="Disordered" evidence="1">
    <location>
        <begin position="59"/>
        <end position="80"/>
    </location>
</feature>
<dbReference type="GO" id="GO:0003735">
    <property type="term" value="F:structural constituent of ribosome"/>
    <property type="evidence" value="ECO:0007669"/>
    <property type="project" value="EnsemblFungi"/>
</dbReference>
<dbReference type="Proteomes" id="UP000000689">
    <property type="component" value="Chromosome 1"/>
</dbReference>
<dbReference type="RefSeq" id="XP_003667720.1">
    <property type="nucleotide sequence ID" value="XM_003667672.1"/>
</dbReference>
<dbReference type="GeneID" id="11493914"/>
<organism evidence="2 3">
    <name type="scientific">Naumovozyma dairenensis (strain ATCC 10597 / BCRC 20456 / CBS 421 / NBRC 0211 / NRRL Y-12639)</name>
    <name type="common">Saccharomyces dairenensis</name>
    <dbReference type="NCBI Taxonomy" id="1071378"/>
    <lineage>
        <taxon>Eukaryota</taxon>
        <taxon>Fungi</taxon>
        <taxon>Dikarya</taxon>
        <taxon>Ascomycota</taxon>
        <taxon>Saccharomycotina</taxon>
        <taxon>Saccharomycetes</taxon>
        <taxon>Saccharomycetales</taxon>
        <taxon>Saccharomycetaceae</taxon>
        <taxon>Naumovozyma</taxon>
    </lineage>
</organism>
<evidence type="ECO:0000313" key="2">
    <source>
        <dbReference type="EMBL" id="CCD22477.1"/>
    </source>
</evidence>
<dbReference type="PANTHER" id="PTHR28266">
    <property type="entry name" value="54S RIBOSOMAL PROTEIN L20, MITOCHONDRIAL"/>
    <property type="match status" value="1"/>
</dbReference>
<dbReference type="KEGG" id="ndi:NDAI_0A03200"/>
<dbReference type="EMBL" id="HE580267">
    <property type="protein sequence ID" value="CCD22477.1"/>
    <property type="molecule type" value="Genomic_DNA"/>
</dbReference>
<dbReference type="OMA" id="PEKYTRK"/>
<dbReference type="HOGENOM" id="CLU_089054_1_0_1"/>
<accession>G0W3T9</accession>
<dbReference type="PANTHER" id="PTHR28266:SF1">
    <property type="entry name" value="LARGE RIBOSOMAL SUBUNIT PROTEIN ML58"/>
    <property type="match status" value="1"/>
</dbReference>